<accession>A0ACC0VIE1</accession>
<gene>
    <name evidence="1" type="ORF">PsorP6_013803</name>
</gene>
<comment type="caution">
    <text evidence="1">The sequence shown here is derived from an EMBL/GenBank/DDBJ whole genome shotgun (WGS) entry which is preliminary data.</text>
</comment>
<sequence>MKLVDLTLPRSEKDFDAASADFAERETSLVDELVETHGMQENQVRELLVGMEQARAKRGGRECNLTLADRYLPVNARGLVGIREPLHTLFSWLNAWKVGEGDREKLNCFESELFTFEDGDCESGDEVGDLCRLFIFEGESGSGKSAAVYACAEELGYEIIEINAAQNRSGKSIIELAGEATRPHNKNKKKHKKKRRRHTENCKSLDHATAASLSLVMFEDIDVVFEEDKGFYNAVCSIAKHSKCPIVITCAQLPDTFPAKPGRLCRELRKPSMDEFATWMRLVAFIEGLKVARSLINVLGTFFDRDVRRSLHFVEVHLPNSESSTKTNWRWQHEDSEENEVPMLTFLRGRHGQQGPRHLIR</sequence>
<protein>
    <submittedName>
        <fullName evidence="1">Uncharacterized protein</fullName>
    </submittedName>
</protein>
<evidence type="ECO:0000313" key="2">
    <source>
        <dbReference type="Proteomes" id="UP001163321"/>
    </source>
</evidence>
<dbReference type="EMBL" id="CM047588">
    <property type="protein sequence ID" value="KAI9905256.1"/>
    <property type="molecule type" value="Genomic_DNA"/>
</dbReference>
<keyword evidence="2" id="KW-1185">Reference proteome</keyword>
<proteinExistence type="predicted"/>
<reference evidence="1 2" key="1">
    <citation type="journal article" date="2022" name="bioRxiv">
        <title>The genome of the oomycete Peronosclerospora sorghi, a cosmopolitan pathogen of maize and sorghum, is inflated with dispersed pseudogenes.</title>
        <authorList>
            <person name="Fletcher K."/>
            <person name="Martin F."/>
            <person name="Isakeit T."/>
            <person name="Cavanaugh K."/>
            <person name="Magill C."/>
            <person name="Michelmore R."/>
        </authorList>
    </citation>
    <scope>NUCLEOTIDE SEQUENCE [LARGE SCALE GENOMIC DNA]</scope>
    <source>
        <strain evidence="1">P6</strain>
    </source>
</reference>
<name>A0ACC0VIE1_9STRA</name>
<evidence type="ECO:0000313" key="1">
    <source>
        <dbReference type="EMBL" id="KAI9905256.1"/>
    </source>
</evidence>
<dbReference type="Proteomes" id="UP001163321">
    <property type="component" value="Chromosome 9"/>
</dbReference>
<organism evidence="1 2">
    <name type="scientific">Peronosclerospora sorghi</name>
    <dbReference type="NCBI Taxonomy" id="230839"/>
    <lineage>
        <taxon>Eukaryota</taxon>
        <taxon>Sar</taxon>
        <taxon>Stramenopiles</taxon>
        <taxon>Oomycota</taxon>
        <taxon>Peronosporomycetes</taxon>
        <taxon>Peronosporales</taxon>
        <taxon>Peronosporaceae</taxon>
        <taxon>Peronosclerospora</taxon>
    </lineage>
</organism>